<sequence length="334" mass="38894">MLVPKDMDADLVWNKEELFENISIENWMLPAVYAGHFSTLIWVKPPWANQMTDGIQHFLIGKHKETQKIRLTCPEPYFISEALYCNPEELENIREVTLCVITIGKFIMDPSEIDDFVAIGAMLRQYLPEKDMSYILDIDLDFFSTKNPFRGLYESAGLYERLAKLYVFKRPSSTDPEILKEVNEARNEQLAELEKLFSFLQRERNLNSFDAPRTPRYDAVLQIYNEIRRVYKDFEIDWMQIHDAGCTIDDTELPHHLTNKADLDRLIEGTFKSFLNALPAIPTIVTVARSCDDEYCPAEDVEQIQVGVLDELRQRIGPKINVRLAYLEKEEDLQ</sequence>
<protein>
    <submittedName>
        <fullName evidence="3">UPF0489 protein C5orf22 homolog</fullName>
    </submittedName>
</protein>
<organism evidence="2 3">
    <name type="scientific">Ceratosolen solmsi marchali</name>
    <dbReference type="NCBI Taxonomy" id="326594"/>
    <lineage>
        <taxon>Eukaryota</taxon>
        <taxon>Metazoa</taxon>
        <taxon>Ecdysozoa</taxon>
        <taxon>Arthropoda</taxon>
        <taxon>Hexapoda</taxon>
        <taxon>Insecta</taxon>
        <taxon>Pterygota</taxon>
        <taxon>Neoptera</taxon>
        <taxon>Endopterygota</taxon>
        <taxon>Hymenoptera</taxon>
        <taxon>Apocrita</taxon>
        <taxon>Proctotrupomorpha</taxon>
        <taxon>Chalcidoidea</taxon>
        <taxon>Agaonidae</taxon>
        <taxon>Agaoninae</taxon>
        <taxon>Ceratosolen</taxon>
    </lineage>
</organism>
<dbReference type="AlphaFoldDB" id="A0AAJ6YU32"/>
<evidence type="ECO:0000313" key="2">
    <source>
        <dbReference type="Proteomes" id="UP000695007"/>
    </source>
</evidence>
<gene>
    <name evidence="3" type="primary">LOC105367416</name>
</gene>
<name>A0AAJ6YU32_9HYME</name>
<comment type="similarity">
    <text evidence="1">Belongs to the UPF0489 family.</text>
</comment>
<reference evidence="3" key="1">
    <citation type="submission" date="2025-08" db="UniProtKB">
        <authorList>
            <consortium name="RefSeq"/>
        </authorList>
    </citation>
    <scope>IDENTIFICATION</scope>
</reference>
<dbReference type="Proteomes" id="UP000695007">
    <property type="component" value="Unplaced"/>
</dbReference>
<evidence type="ECO:0000256" key="1">
    <source>
        <dbReference type="ARBA" id="ARBA00007099"/>
    </source>
</evidence>
<dbReference type="GeneID" id="105367416"/>
<dbReference type="InterPro" id="IPR024131">
    <property type="entry name" value="UPF0489"/>
</dbReference>
<dbReference type="PANTHER" id="PTHR13225:SF3">
    <property type="entry name" value="UPF0489 PROTEIN C5ORF22"/>
    <property type="match status" value="1"/>
</dbReference>
<proteinExistence type="inferred from homology"/>
<dbReference type="Pfam" id="PF12640">
    <property type="entry name" value="UPF0489"/>
    <property type="match status" value="1"/>
</dbReference>
<accession>A0AAJ6YU32</accession>
<dbReference type="RefSeq" id="XP_011504418.1">
    <property type="nucleotide sequence ID" value="XM_011506116.1"/>
</dbReference>
<keyword evidence="2" id="KW-1185">Reference proteome</keyword>
<evidence type="ECO:0000313" key="3">
    <source>
        <dbReference type="RefSeq" id="XP_011504418.1"/>
    </source>
</evidence>
<dbReference type="PANTHER" id="PTHR13225">
    <property type="entry name" value="MISEXPRESSION SUPPRESSOR OF RAS 6"/>
    <property type="match status" value="1"/>
</dbReference>
<dbReference type="KEGG" id="csol:105367416"/>
<dbReference type="CTD" id="40083"/>